<feature type="compositionally biased region" description="Low complexity" evidence="2">
    <location>
        <begin position="412"/>
        <end position="434"/>
    </location>
</feature>
<feature type="domain" description="Hpc2-related" evidence="4">
    <location>
        <begin position="36"/>
        <end position="78"/>
    </location>
</feature>
<keyword evidence="6" id="KW-1185">Reference proteome</keyword>
<evidence type="ECO:0000256" key="1">
    <source>
        <dbReference type="ARBA" id="ARBA00023163"/>
    </source>
</evidence>
<sequence>MINLDDESDEEEDEPDEGETPNEGAEASDMEPEAVEGFDDQYDMDDAFIDDSEFHDYYGGDRRKAKYTGFFINKGEIEKTGELVDVERPSPPKKRRKAKAEKALDEEVPKEAAVEAKPKRAKRLREQVMREAEEDKAVLKHAVDAAMSFLEPFTTRANLLVRIKDQWERARSGVAAADKVLREEIAKRTQVLKQAAAPMEVDADDDFVTTSPRPSQSDAFMDAGLEEIVYSYISKRLLLEGGGSGPDKIISEAASMFLPGTITEDSLRKGLLQLAVASGGDKHALAEGSASFKHGTAKSIIHSVLMTAGKEGMTISSIINTANDMGLTGNTPWDMKDSKKSHISSIVNNEPAFAHVGKNQYALAAFEGVGLSQEAIAALGVSGGAPTASLAPATTTAASTAEGAVPASRPASGGSQRRTGGSSGSQNPSQNNGGATSAGIRSVREPCKQEQGEYTGNPCAYHIWGKHRCFVDALGYPWRVPISSEVVAIFSDSATSGSRSTSQAAVVMMSHGPMDWIVYASQMQVCKVLQS</sequence>
<accession>A0ABR2YP53</accession>
<evidence type="ECO:0000259" key="4">
    <source>
        <dbReference type="Pfam" id="PF08729"/>
    </source>
</evidence>
<dbReference type="Pfam" id="PF08729">
    <property type="entry name" value="HUN"/>
    <property type="match status" value="1"/>
</dbReference>
<gene>
    <name evidence="5" type="ORF">WJX75_001117</name>
</gene>
<comment type="caution">
    <text evidence="5">The sequence shown here is derived from an EMBL/GenBank/DDBJ whole genome shotgun (WGS) entry which is preliminary data.</text>
</comment>
<dbReference type="Pfam" id="PF05066">
    <property type="entry name" value="HARE-HTH"/>
    <property type="match status" value="1"/>
</dbReference>
<name>A0ABR2YP53_9CHLO</name>
<proteinExistence type="predicted"/>
<keyword evidence="1" id="KW-0804">Transcription</keyword>
<evidence type="ECO:0008006" key="7">
    <source>
        <dbReference type="Google" id="ProtNLM"/>
    </source>
</evidence>
<evidence type="ECO:0000256" key="2">
    <source>
        <dbReference type="SAM" id="MobiDB-lite"/>
    </source>
</evidence>
<evidence type="ECO:0000259" key="3">
    <source>
        <dbReference type="Pfam" id="PF05066"/>
    </source>
</evidence>
<feature type="region of interest" description="Disordered" evidence="2">
    <location>
        <begin position="1"/>
        <end position="46"/>
    </location>
</feature>
<protein>
    <recommendedName>
        <fullName evidence="7">Hpc2-related domain-containing protein</fullName>
    </recommendedName>
</protein>
<feature type="compositionally biased region" description="Basic and acidic residues" evidence="2">
    <location>
        <begin position="100"/>
        <end position="119"/>
    </location>
</feature>
<reference evidence="5 6" key="1">
    <citation type="journal article" date="2024" name="Nat. Commun.">
        <title>Phylogenomics reveals the evolutionary origins of lichenization in chlorophyte algae.</title>
        <authorList>
            <person name="Puginier C."/>
            <person name="Libourel C."/>
            <person name="Otte J."/>
            <person name="Skaloud P."/>
            <person name="Haon M."/>
            <person name="Grisel S."/>
            <person name="Petersen M."/>
            <person name="Berrin J.G."/>
            <person name="Delaux P.M."/>
            <person name="Dal Grande F."/>
            <person name="Keller J."/>
        </authorList>
    </citation>
    <scope>NUCLEOTIDE SEQUENCE [LARGE SCALE GENOMIC DNA]</scope>
    <source>
        <strain evidence="5 6">SAG 216-7</strain>
    </source>
</reference>
<evidence type="ECO:0000313" key="6">
    <source>
        <dbReference type="Proteomes" id="UP001491310"/>
    </source>
</evidence>
<evidence type="ECO:0000313" key="5">
    <source>
        <dbReference type="EMBL" id="KAK9908657.1"/>
    </source>
</evidence>
<dbReference type="InterPro" id="IPR014840">
    <property type="entry name" value="HRD"/>
</dbReference>
<organism evidence="5 6">
    <name type="scientific">Coccomyxa subellipsoidea</name>
    <dbReference type="NCBI Taxonomy" id="248742"/>
    <lineage>
        <taxon>Eukaryota</taxon>
        <taxon>Viridiplantae</taxon>
        <taxon>Chlorophyta</taxon>
        <taxon>core chlorophytes</taxon>
        <taxon>Trebouxiophyceae</taxon>
        <taxon>Trebouxiophyceae incertae sedis</taxon>
        <taxon>Coccomyxaceae</taxon>
        <taxon>Coccomyxa</taxon>
    </lineage>
</organism>
<feature type="region of interest" description="Disordered" evidence="2">
    <location>
        <begin position="85"/>
        <end position="119"/>
    </location>
</feature>
<dbReference type="InterPro" id="IPR007759">
    <property type="entry name" value="Asxl_HARE-HTH"/>
</dbReference>
<dbReference type="Proteomes" id="UP001491310">
    <property type="component" value="Unassembled WGS sequence"/>
</dbReference>
<feature type="region of interest" description="Disordered" evidence="2">
    <location>
        <begin position="388"/>
        <end position="441"/>
    </location>
</feature>
<dbReference type="EMBL" id="JALJOT010000007">
    <property type="protein sequence ID" value="KAK9908657.1"/>
    <property type="molecule type" value="Genomic_DNA"/>
</dbReference>
<feature type="compositionally biased region" description="Low complexity" evidence="2">
    <location>
        <begin position="388"/>
        <end position="404"/>
    </location>
</feature>
<feature type="domain" description="HTH HARE-type" evidence="3">
    <location>
        <begin position="295"/>
        <end position="365"/>
    </location>
</feature>